<dbReference type="Proteomes" id="UP001230504">
    <property type="component" value="Unassembled WGS sequence"/>
</dbReference>
<feature type="compositionally biased region" description="Basic residues" evidence="1">
    <location>
        <begin position="146"/>
        <end position="157"/>
    </location>
</feature>
<feature type="compositionally biased region" description="Gly residues" evidence="1">
    <location>
        <begin position="134"/>
        <end position="143"/>
    </location>
</feature>
<dbReference type="AlphaFoldDB" id="A0AAD8V8Y7"/>
<sequence length="186" mass="21469">MFALPLLDPSSFFSFFFFFFGKAAYFRSSGVCTGRDEGKGAMAGWPAGGVRNTRRYSQEERPCLYSSPHPVPLARFTAAARLFLLSLFNVLNRIIDVRYHPYTVPTLFLPRLWSLQLKMARRVVRLVHRPPGRPGRGSQGGEIPGKVKKTRKKRERERRKEEKRKRLEEPRKSETQPPSPLFPTVF</sequence>
<dbReference type="GeneID" id="85436564"/>
<feature type="region of interest" description="Disordered" evidence="1">
    <location>
        <begin position="128"/>
        <end position="186"/>
    </location>
</feature>
<proteinExistence type="predicted"/>
<evidence type="ECO:0000256" key="1">
    <source>
        <dbReference type="SAM" id="MobiDB-lite"/>
    </source>
</evidence>
<accession>A0AAD8V8Y7</accession>
<comment type="caution">
    <text evidence="2">The sequence shown here is derived from an EMBL/GenBank/DDBJ whole genome shotgun (WGS) entry which is preliminary data.</text>
</comment>
<dbReference type="EMBL" id="JAHLJV010000010">
    <property type="protein sequence ID" value="KAK1596778.1"/>
    <property type="molecule type" value="Genomic_DNA"/>
</dbReference>
<dbReference type="RefSeq" id="XP_060417615.1">
    <property type="nucleotide sequence ID" value="XM_060552324.1"/>
</dbReference>
<name>A0AAD8V8Y7_9PEZI</name>
<evidence type="ECO:0000313" key="2">
    <source>
        <dbReference type="EMBL" id="KAK1596778.1"/>
    </source>
</evidence>
<gene>
    <name evidence="2" type="ORF">LY79DRAFT_30925</name>
</gene>
<feature type="compositionally biased region" description="Pro residues" evidence="1">
    <location>
        <begin position="177"/>
        <end position="186"/>
    </location>
</feature>
<organism evidence="2 3">
    <name type="scientific">Colletotrichum navitas</name>
    <dbReference type="NCBI Taxonomy" id="681940"/>
    <lineage>
        <taxon>Eukaryota</taxon>
        <taxon>Fungi</taxon>
        <taxon>Dikarya</taxon>
        <taxon>Ascomycota</taxon>
        <taxon>Pezizomycotina</taxon>
        <taxon>Sordariomycetes</taxon>
        <taxon>Hypocreomycetidae</taxon>
        <taxon>Glomerellales</taxon>
        <taxon>Glomerellaceae</taxon>
        <taxon>Colletotrichum</taxon>
        <taxon>Colletotrichum graminicola species complex</taxon>
    </lineage>
</organism>
<keyword evidence="3" id="KW-1185">Reference proteome</keyword>
<feature type="compositionally biased region" description="Basic and acidic residues" evidence="1">
    <location>
        <begin position="158"/>
        <end position="174"/>
    </location>
</feature>
<reference evidence="2" key="1">
    <citation type="submission" date="2021-06" db="EMBL/GenBank/DDBJ databases">
        <title>Comparative genomics, transcriptomics and evolutionary studies reveal genomic signatures of adaptation to plant cell wall in hemibiotrophic fungi.</title>
        <authorList>
            <consortium name="DOE Joint Genome Institute"/>
            <person name="Baroncelli R."/>
            <person name="Diaz J.F."/>
            <person name="Benocci T."/>
            <person name="Peng M."/>
            <person name="Battaglia E."/>
            <person name="Haridas S."/>
            <person name="Andreopoulos W."/>
            <person name="Labutti K."/>
            <person name="Pangilinan J."/>
            <person name="Floch G.L."/>
            <person name="Makela M.R."/>
            <person name="Henrissat B."/>
            <person name="Grigoriev I.V."/>
            <person name="Crouch J.A."/>
            <person name="De Vries R.P."/>
            <person name="Sukno S.A."/>
            <person name="Thon M.R."/>
        </authorList>
    </citation>
    <scope>NUCLEOTIDE SEQUENCE</scope>
    <source>
        <strain evidence="2">CBS 125086</strain>
    </source>
</reference>
<protein>
    <submittedName>
        <fullName evidence="2">Uncharacterized protein</fullName>
    </submittedName>
</protein>
<evidence type="ECO:0000313" key="3">
    <source>
        <dbReference type="Proteomes" id="UP001230504"/>
    </source>
</evidence>